<dbReference type="Gene3D" id="3.30.530.80">
    <property type="match status" value="1"/>
</dbReference>
<protein>
    <submittedName>
        <fullName evidence="2">DUF4468 domain-containing protein</fullName>
    </submittedName>
</protein>
<feature type="domain" description="DUF4468" evidence="1">
    <location>
        <begin position="45"/>
        <end position="130"/>
    </location>
</feature>
<evidence type="ECO:0000313" key="3">
    <source>
        <dbReference type="Proteomes" id="UP001304671"/>
    </source>
</evidence>
<evidence type="ECO:0000313" key="2">
    <source>
        <dbReference type="EMBL" id="MEA5256835.1"/>
    </source>
</evidence>
<dbReference type="InterPro" id="IPR027823">
    <property type="entry name" value="DUF4468"/>
</dbReference>
<dbReference type="EMBL" id="JAYFUL010000003">
    <property type="protein sequence ID" value="MEA5256835.1"/>
    <property type="molecule type" value="Genomic_DNA"/>
</dbReference>
<gene>
    <name evidence="2" type="ORF">VB264_03495</name>
</gene>
<name>A0ABU5QIT0_9BACT</name>
<organism evidence="2 3">
    <name type="scientific">Arcicella aquatica</name>
    <dbReference type="NCBI Taxonomy" id="217141"/>
    <lineage>
        <taxon>Bacteria</taxon>
        <taxon>Pseudomonadati</taxon>
        <taxon>Bacteroidota</taxon>
        <taxon>Cytophagia</taxon>
        <taxon>Cytophagales</taxon>
        <taxon>Flectobacillaceae</taxon>
        <taxon>Arcicella</taxon>
    </lineage>
</organism>
<reference evidence="2 3" key="1">
    <citation type="submission" date="2023-12" db="EMBL/GenBank/DDBJ databases">
        <title>Novel species of the genus Arcicella isolated from rivers.</title>
        <authorList>
            <person name="Lu H."/>
        </authorList>
    </citation>
    <scope>NUCLEOTIDE SEQUENCE [LARGE SCALE GENOMIC DNA]</scope>
    <source>
        <strain evidence="2 3">LMG 21963</strain>
    </source>
</reference>
<sequence>MKNITILVLSLLISMYVKGQVVIDSTRDSNNKMVLSSIIQSKESTLSKDKIYESVKMAIAKRFGNSKNASIYYESKEEGVINFKAQTKKLIYVNSTLIGKENRNGGHFNYDCKVLCKAGKSKIIISDITHEGGQYIMMRKGSDFGDSFPSKWGTLAKKQTIEQWPLIKEQAFEEFKSIIQDFLQSILSKEKEGEF</sequence>
<accession>A0ABU5QIT0</accession>
<evidence type="ECO:0000259" key="1">
    <source>
        <dbReference type="Pfam" id="PF14730"/>
    </source>
</evidence>
<dbReference type="Pfam" id="PF14730">
    <property type="entry name" value="DUF4468"/>
    <property type="match status" value="1"/>
</dbReference>
<proteinExistence type="predicted"/>
<comment type="caution">
    <text evidence="2">The sequence shown here is derived from an EMBL/GenBank/DDBJ whole genome shotgun (WGS) entry which is preliminary data.</text>
</comment>
<dbReference type="RefSeq" id="WP_323246800.1">
    <property type="nucleotide sequence ID" value="NZ_JAYFUL010000003.1"/>
</dbReference>
<dbReference type="Proteomes" id="UP001304671">
    <property type="component" value="Unassembled WGS sequence"/>
</dbReference>
<keyword evidence="3" id="KW-1185">Reference proteome</keyword>